<feature type="domain" description="EamA" evidence="2">
    <location>
        <begin position="13"/>
        <end position="143"/>
    </location>
</feature>
<evidence type="ECO:0000259" key="2">
    <source>
        <dbReference type="Pfam" id="PF00892"/>
    </source>
</evidence>
<dbReference type="RefSeq" id="WP_167761304.1">
    <property type="nucleotide sequence ID" value="NZ_SPVG01000083.1"/>
</dbReference>
<evidence type="ECO:0000256" key="1">
    <source>
        <dbReference type="SAM" id="Phobius"/>
    </source>
</evidence>
<dbReference type="InterPro" id="IPR000620">
    <property type="entry name" value="EamA_dom"/>
</dbReference>
<feature type="transmembrane region" description="Helical" evidence="1">
    <location>
        <begin position="12"/>
        <end position="28"/>
    </location>
</feature>
<feature type="transmembrane region" description="Helical" evidence="1">
    <location>
        <begin position="75"/>
        <end position="94"/>
    </location>
</feature>
<keyword evidence="4" id="KW-1185">Reference proteome</keyword>
<feature type="transmembrane region" description="Helical" evidence="1">
    <location>
        <begin position="40"/>
        <end position="63"/>
    </location>
</feature>
<reference evidence="3 4" key="1">
    <citation type="submission" date="2019-03" db="EMBL/GenBank/DDBJ databases">
        <title>Draft Genome Sequence of Duganella callidus sp. nov., a Novel Duganella Species Isolated from Cultivated Soil.</title>
        <authorList>
            <person name="Raths R."/>
            <person name="Peta V."/>
            <person name="Bucking H."/>
        </authorList>
    </citation>
    <scope>NUCLEOTIDE SEQUENCE [LARGE SCALE GENOMIC DNA]</scope>
    <source>
        <strain evidence="3 4">DN04</strain>
    </source>
</reference>
<feature type="transmembrane region" description="Helical" evidence="1">
    <location>
        <begin position="100"/>
        <end position="121"/>
    </location>
</feature>
<name>A0A4Y9SJ93_9BURK</name>
<dbReference type="InterPro" id="IPR037185">
    <property type="entry name" value="EmrE-like"/>
</dbReference>
<dbReference type="Proteomes" id="UP000297729">
    <property type="component" value="Unassembled WGS sequence"/>
</dbReference>
<dbReference type="AlphaFoldDB" id="A0A4Y9SJ93"/>
<dbReference type="EMBL" id="SPVG01000083">
    <property type="protein sequence ID" value="TFW26042.1"/>
    <property type="molecule type" value="Genomic_DNA"/>
</dbReference>
<proteinExistence type="predicted"/>
<feature type="non-terminal residue" evidence="3">
    <location>
        <position position="1"/>
    </location>
</feature>
<protein>
    <submittedName>
        <fullName evidence="3">EamA family transporter</fullName>
    </submittedName>
</protein>
<dbReference type="SUPFAM" id="SSF103481">
    <property type="entry name" value="Multidrug resistance efflux transporter EmrE"/>
    <property type="match status" value="1"/>
</dbReference>
<keyword evidence="1" id="KW-1133">Transmembrane helix</keyword>
<organism evidence="3 4">
    <name type="scientific">Duganella callida</name>
    <dbReference type="NCBI Taxonomy" id="2561932"/>
    <lineage>
        <taxon>Bacteria</taxon>
        <taxon>Pseudomonadati</taxon>
        <taxon>Pseudomonadota</taxon>
        <taxon>Betaproteobacteria</taxon>
        <taxon>Burkholderiales</taxon>
        <taxon>Oxalobacteraceae</taxon>
        <taxon>Telluria group</taxon>
        <taxon>Duganella</taxon>
    </lineage>
</organism>
<comment type="caution">
    <text evidence="3">The sequence shown here is derived from an EMBL/GenBank/DDBJ whole genome shotgun (WGS) entry which is preliminary data.</text>
</comment>
<sequence>TAANRDARRRATAYALLNAAVIAGYTMLDGVGVRRSGAPAGYAMWLFVLTAAMLLLCSANRWAELPAYVRTHRRVMLLGGVGTLASYGLALWAMTLAPVAAIAALRETSILFAALIAAVFLRERLAPARIIAVILIACGAALMRLA</sequence>
<evidence type="ECO:0000313" key="4">
    <source>
        <dbReference type="Proteomes" id="UP000297729"/>
    </source>
</evidence>
<keyword evidence="1" id="KW-0812">Transmembrane</keyword>
<keyword evidence="1" id="KW-0472">Membrane</keyword>
<evidence type="ECO:0000313" key="3">
    <source>
        <dbReference type="EMBL" id="TFW26042.1"/>
    </source>
</evidence>
<dbReference type="Pfam" id="PF00892">
    <property type="entry name" value="EamA"/>
    <property type="match status" value="1"/>
</dbReference>
<feature type="transmembrane region" description="Helical" evidence="1">
    <location>
        <begin position="128"/>
        <end position="145"/>
    </location>
</feature>
<dbReference type="GO" id="GO:0016020">
    <property type="term" value="C:membrane"/>
    <property type="evidence" value="ECO:0007669"/>
    <property type="project" value="InterPro"/>
</dbReference>
<dbReference type="Gene3D" id="1.10.3730.20">
    <property type="match status" value="1"/>
</dbReference>
<gene>
    <name evidence="3" type="ORF">E4L98_08825</name>
</gene>
<accession>A0A4Y9SJ93</accession>